<dbReference type="SUPFAM" id="SSF53474">
    <property type="entry name" value="alpha/beta-Hydrolases"/>
    <property type="match status" value="1"/>
</dbReference>
<evidence type="ECO:0000313" key="4">
    <source>
        <dbReference type="Proteomes" id="UP000774570"/>
    </source>
</evidence>
<proteinExistence type="predicted"/>
<dbReference type="InterPro" id="IPR029058">
    <property type="entry name" value="AB_hydrolase_fold"/>
</dbReference>
<dbReference type="Gene3D" id="3.40.50.1820">
    <property type="entry name" value="alpha/beta hydrolase"/>
    <property type="match status" value="1"/>
</dbReference>
<dbReference type="Proteomes" id="UP000774570">
    <property type="component" value="Unassembled WGS sequence"/>
</dbReference>
<dbReference type="InterPro" id="IPR010427">
    <property type="entry name" value="DUF1023"/>
</dbReference>
<evidence type="ECO:0000256" key="1">
    <source>
        <dbReference type="SAM" id="SignalP"/>
    </source>
</evidence>
<keyword evidence="3" id="KW-0378">Hydrolase</keyword>
<name>A0ABS7FZH8_9ACTN</name>
<accession>A0ABS7FZH8</accession>
<sequence length="312" mass="31850">MRRFLTVSTLLVAGGPLLAPGAGQPYAAPAAPPALTGPAALPARYAAVRTAVRTAAATADRVHDTGRARAFRALAAPGRTLLSFDPRGSGRAVEVIGDLAAASRVAVVVPGADGRLTNFDDAKWAGGGARAVAAEARAQAPGTRLAVVAWLGYASPSTTSLAVATTGRADGGARALRALITDLHRADPRARVALLCHSYGSVVCGRAVTSGLPVDEIALYGSPGTTQDTSAGVRTAAHVWAGRARGDWMRYVPKVRLAGLGFGRDPVSPAFGARVFDAGTGAHGAYLLPGTTSLRNITRIALALEDQVTRHA</sequence>
<dbReference type="GO" id="GO:0016787">
    <property type="term" value="F:hydrolase activity"/>
    <property type="evidence" value="ECO:0007669"/>
    <property type="project" value="UniProtKB-KW"/>
</dbReference>
<dbReference type="EMBL" id="JAIBOA010000013">
    <property type="protein sequence ID" value="MBW8484838.1"/>
    <property type="molecule type" value="Genomic_DNA"/>
</dbReference>
<protein>
    <submittedName>
        <fullName evidence="3">Alpha/beta hydrolase family protein</fullName>
    </submittedName>
</protein>
<keyword evidence="4" id="KW-1185">Reference proteome</keyword>
<keyword evidence="1" id="KW-0732">Signal</keyword>
<evidence type="ECO:0000313" key="3">
    <source>
        <dbReference type="EMBL" id="MBW8484838.1"/>
    </source>
</evidence>
<organism evidence="3 4">
    <name type="scientific">Actinomadura parmotrematis</name>
    <dbReference type="NCBI Taxonomy" id="2864039"/>
    <lineage>
        <taxon>Bacteria</taxon>
        <taxon>Bacillati</taxon>
        <taxon>Actinomycetota</taxon>
        <taxon>Actinomycetes</taxon>
        <taxon>Streptosporangiales</taxon>
        <taxon>Thermomonosporaceae</taxon>
        <taxon>Actinomadura</taxon>
    </lineage>
</organism>
<dbReference type="Pfam" id="PF06259">
    <property type="entry name" value="Abhydrolase_8"/>
    <property type="match status" value="1"/>
</dbReference>
<evidence type="ECO:0000259" key="2">
    <source>
        <dbReference type="Pfam" id="PF06259"/>
    </source>
</evidence>
<comment type="caution">
    <text evidence="3">The sequence shown here is derived from an EMBL/GenBank/DDBJ whole genome shotgun (WGS) entry which is preliminary data.</text>
</comment>
<feature type="chain" id="PRO_5046032970" evidence="1">
    <location>
        <begin position="28"/>
        <end position="312"/>
    </location>
</feature>
<reference evidence="3 4" key="1">
    <citation type="submission" date="2021-07" db="EMBL/GenBank/DDBJ databases">
        <title>Actinomadura sp. PM05-2 isolated from lichen.</title>
        <authorList>
            <person name="Somphong A."/>
            <person name="Phongsopitanun W."/>
            <person name="Tanasupawat S."/>
            <person name="Peongsungnone V."/>
        </authorList>
    </citation>
    <scope>NUCLEOTIDE SEQUENCE [LARGE SCALE GENOMIC DNA]</scope>
    <source>
        <strain evidence="3 4">PM05-2</strain>
    </source>
</reference>
<feature type="signal peptide" evidence="1">
    <location>
        <begin position="1"/>
        <end position="27"/>
    </location>
</feature>
<gene>
    <name evidence="3" type="ORF">K1Y72_20820</name>
</gene>
<dbReference type="RefSeq" id="WP_220168069.1">
    <property type="nucleotide sequence ID" value="NZ_JAIBOA010000013.1"/>
</dbReference>
<feature type="domain" description="DUF1023" evidence="2">
    <location>
        <begin position="85"/>
        <end position="255"/>
    </location>
</feature>